<sequence length="129" mass="14860">MKAYCVDKYDDILSCYEDCPVEFTQQYLNEWISKIPNDKRTKYMNTDLLICNMREFYYTATLKGVNKATGESTIGTKVPKGQVINAMPESVCLYYSLVMRDAIDRIRAMLRPNVLLAIGFNDDYINILG</sequence>
<name>A0A7T1GW07_9VIRU</name>
<organism evidence="1">
    <name type="scientific">Hattiesburg toga-like virus</name>
    <dbReference type="NCBI Taxonomy" id="2789616"/>
    <lineage>
        <taxon>Viruses</taxon>
        <taxon>Riboviria</taxon>
        <taxon>Orthornavirae</taxon>
        <taxon>Kitrinoviricota</taxon>
        <taxon>Alsuviricetes</taxon>
        <taxon>Martellivirales</taxon>
        <taxon>Togaviridae</taxon>
    </lineage>
</organism>
<evidence type="ECO:0000313" key="1">
    <source>
        <dbReference type="EMBL" id="QPN36935.1"/>
    </source>
</evidence>
<keyword evidence="1" id="KW-0808">Transferase</keyword>
<protein>
    <submittedName>
        <fullName evidence="1">RNA-dependent RNA polymerase</fullName>
    </submittedName>
</protein>
<accession>A0A7T1GW07</accession>
<proteinExistence type="predicted"/>
<dbReference type="GO" id="GO:0003968">
    <property type="term" value="F:RNA-directed RNA polymerase activity"/>
    <property type="evidence" value="ECO:0007669"/>
    <property type="project" value="UniProtKB-KW"/>
</dbReference>
<keyword evidence="1" id="KW-0548">Nucleotidyltransferase</keyword>
<dbReference type="EMBL" id="MT757480">
    <property type="protein sequence ID" value="QPN36935.1"/>
    <property type="molecule type" value="Genomic_RNA"/>
</dbReference>
<keyword evidence="1" id="KW-0696">RNA-directed RNA polymerase</keyword>
<reference evidence="1" key="1">
    <citation type="submission" date="2020-07" db="EMBL/GenBank/DDBJ databases">
        <authorList>
            <person name="Guo L."/>
            <person name="Lu X."/>
            <person name="Guo D."/>
        </authorList>
    </citation>
    <scope>NUCLEOTIDE SEQUENCE</scope>
    <source>
        <strain evidence="1">USdf</strain>
    </source>
</reference>